<dbReference type="SMART" id="SM00849">
    <property type="entry name" value="Lactamase_B"/>
    <property type="match status" value="1"/>
</dbReference>
<protein>
    <submittedName>
        <fullName evidence="2">MBL fold metallo-hydrolase</fullName>
    </submittedName>
</protein>
<sequence>MRICVLSSGSVGNATIIETENTAILIDNGLSLKKLQELIKKSGFDENKIKHIFITHEHGDHIKGVGVCTRKWKLNVCATAKTIDEMHRKAIIKPGVEKTTILEKNEWAEFDDLMIMPFRTSHDAVDPVGYMIKKDEKVLVYITDTGYITGDILKTLHNADAYIMETNHNVEMLQMCNRPWSLKQRILDDCGHLSNEDSAYALSQLIGDKTRHIYLAHLSQDANLPDLAEMTVRHILKEENVDMNKLNLHMTYPMNPSKVIKL</sequence>
<dbReference type="OrthoDB" id="9781189at2"/>
<reference evidence="2 3" key="1">
    <citation type="journal article" date="2019" name="Nat. Med.">
        <title>A library of human gut bacterial isolates paired with longitudinal multiomics data enables mechanistic microbiome research.</title>
        <authorList>
            <person name="Poyet M."/>
            <person name="Groussin M."/>
            <person name="Gibbons S.M."/>
            <person name="Avila-Pacheco J."/>
            <person name="Jiang X."/>
            <person name="Kearney S.M."/>
            <person name="Perrotta A.R."/>
            <person name="Berdy B."/>
            <person name="Zhao S."/>
            <person name="Lieberman T.D."/>
            <person name="Swanson P.K."/>
            <person name="Smith M."/>
            <person name="Roesemann S."/>
            <person name="Alexander J.E."/>
            <person name="Rich S.A."/>
            <person name="Livny J."/>
            <person name="Vlamakis H."/>
            <person name="Clish C."/>
            <person name="Bullock K."/>
            <person name="Deik A."/>
            <person name="Scott J."/>
            <person name="Pierce K.A."/>
            <person name="Xavier R.J."/>
            <person name="Alm E.J."/>
        </authorList>
    </citation>
    <scope>NUCLEOTIDE SEQUENCE [LARGE SCALE GENOMIC DNA]</scope>
    <source>
        <strain evidence="2 3">BIOML-A198</strain>
    </source>
</reference>
<evidence type="ECO:0000313" key="3">
    <source>
        <dbReference type="Proteomes" id="UP000487649"/>
    </source>
</evidence>
<dbReference type="GeneID" id="60058235"/>
<dbReference type="AlphaFoldDB" id="A0A9X5ANK6"/>
<evidence type="ECO:0000313" key="2">
    <source>
        <dbReference type="EMBL" id="MTK20489.1"/>
    </source>
</evidence>
<feature type="domain" description="Metallo-beta-lactamase" evidence="1">
    <location>
        <begin position="11"/>
        <end position="217"/>
    </location>
</feature>
<dbReference type="InterPro" id="IPR036866">
    <property type="entry name" value="RibonucZ/Hydroxyglut_hydro"/>
</dbReference>
<organism evidence="2 3">
    <name type="scientific">Turicibacter sanguinis</name>
    <dbReference type="NCBI Taxonomy" id="154288"/>
    <lineage>
        <taxon>Bacteria</taxon>
        <taxon>Bacillati</taxon>
        <taxon>Bacillota</taxon>
        <taxon>Erysipelotrichia</taxon>
        <taxon>Erysipelotrichales</taxon>
        <taxon>Turicibacteraceae</taxon>
        <taxon>Turicibacter</taxon>
    </lineage>
</organism>
<gene>
    <name evidence="2" type="ORF">GMA92_03435</name>
</gene>
<dbReference type="PANTHER" id="PTHR47619">
    <property type="entry name" value="METALLO-HYDROLASE YYCJ-RELATED"/>
    <property type="match status" value="1"/>
</dbReference>
<dbReference type="EMBL" id="WMQE01000005">
    <property type="protein sequence ID" value="MTK20489.1"/>
    <property type="molecule type" value="Genomic_DNA"/>
</dbReference>
<name>A0A9X5ANK6_9FIRM</name>
<proteinExistence type="predicted"/>
<dbReference type="PANTHER" id="PTHR47619:SF1">
    <property type="entry name" value="EXODEOXYRIBONUCLEASE WALJ"/>
    <property type="match status" value="1"/>
</dbReference>
<dbReference type="Gene3D" id="3.60.15.10">
    <property type="entry name" value="Ribonuclease Z/Hydroxyacylglutathione hydrolase-like"/>
    <property type="match status" value="1"/>
</dbReference>
<dbReference type="InterPro" id="IPR052533">
    <property type="entry name" value="WalJ/YycJ-like"/>
</dbReference>
<accession>A0A9X5ANK6</accession>
<comment type="caution">
    <text evidence="2">The sequence shown here is derived from an EMBL/GenBank/DDBJ whole genome shotgun (WGS) entry which is preliminary data.</text>
</comment>
<dbReference type="Pfam" id="PF12706">
    <property type="entry name" value="Lactamase_B_2"/>
    <property type="match status" value="1"/>
</dbReference>
<dbReference type="InterPro" id="IPR001279">
    <property type="entry name" value="Metallo-B-lactamas"/>
</dbReference>
<evidence type="ECO:0000259" key="1">
    <source>
        <dbReference type="SMART" id="SM00849"/>
    </source>
</evidence>
<dbReference type="SUPFAM" id="SSF56281">
    <property type="entry name" value="Metallo-hydrolase/oxidoreductase"/>
    <property type="match status" value="1"/>
</dbReference>
<dbReference type="Proteomes" id="UP000487649">
    <property type="component" value="Unassembled WGS sequence"/>
</dbReference>
<dbReference type="RefSeq" id="WP_006785403.1">
    <property type="nucleotide sequence ID" value="NZ_CABJBH010000020.1"/>
</dbReference>